<organism evidence="1 2">
    <name type="scientific">Dichelobacter nodosus (strain VCS1703A)</name>
    <dbReference type="NCBI Taxonomy" id="246195"/>
    <lineage>
        <taxon>Bacteria</taxon>
        <taxon>Pseudomonadati</taxon>
        <taxon>Pseudomonadota</taxon>
        <taxon>Gammaproteobacteria</taxon>
        <taxon>Cardiobacteriales</taxon>
        <taxon>Cardiobacteriaceae</taxon>
        <taxon>Dichelobacter</taxon>
    </lineage>
</organism>
<dbReference type="RefSeq" id="WP_012031079.1">
    <property type="nucleotide sequence ID" value="NC_009446.1"/>
</dbReference>
<dbReference type="EMBL" id="CP000513">
    <property type="protein sequence ID" value="ABQ13124.1"/>
    <property type="molecule type" value="Genomic_DNA"/>
</dbReference>
<dbReference type="STRING" id="246195.DNO_0751"/>
<dbReference type="AlphaFoldDB" id="A5EUZ0"/>
<evidence type="ECO:0000313" key="1">
    <source>
        <dbReference type="EMBL" id="ABQ13124.1"/>
    </source>
</evidence>
<dbReference type="Proteomes" id="UP000000248">
    <property type="component" value="Chromosome"/>
</dbReference>
<keyword evidence="2" id="KW-1185">Reference proteome</keyword>
<accession>A5EUZ0</accession>
<reference evidence="1 2" key="1">
    <citation type="journal article" date="2007" name="Nat. Biotechnol.">
        <title>Genome sequence and identification of candidate vaccine antigens from the animal pathogen Dichelobacter nodosus.</title>
        <authorList>
            <person name="Myers G.S."/>
            <person name="Parker D."/>
            <person name="Al-Hasani K."/>
            <person name="Kennan R.M."/>
            <person name="Seemann T."/>
            <person name="Ren Q."/>
            <person name="Badger J.H."/>
            <person name="Selengut J.D."/>
            <person name="Deboy R.T."/>
            <person name="Tettelin H."/>
            <person name="Boyce J.D."/>
            <person name="McCarl V.P."/>
            <person name="Han X."/>
            <person name="Nelson W.C."/>
            <person name="Madupu R."/>
            <person name="Mohamoud Y."/>
            <person name="Holley T."/>
            <person name="Fedorova N."/>
            <person name="Khouri H."/>
            <person name="Bottomley S.P."/>
            <person name="Whittington R.J."/>
            <person name="Adler B."/>
            <person name="Songer J.G."/>
            <person name="Rood J.I."/>
            <person name="Paulsen I.T."/>
        </authorList>
    </citation>
    <scope>NUCLEOTIDE SEQUENCE [LARGE SCALE GENOMIC DNA]</scope>
    <source>
        <strain evidence="1 2">VCS1703A</strain>
    </source>
</reference>
<dbReference type="InterPro" id="IPR056912">
    <property type="entry name" value="Phage_JBD30_tail_term-like"/>
</dbReference>
<dbReference type="HOGENOM" id="CLU_1692711_0_0_6"/>
<gene>
    <name evidence="1" type="ordered locus">DNO_0751</name>
</gene>
<evidence type="ECO:0000313" key="2">
    <source>
        <dbReference type="Proteomes" id="UP000000248"/>
    </source>
</evidence>
<protein>
    <submittedName>
        <fullName evidence="1">Uncharacterized protein</fullName>
    </submittedName>
</protein>
<sequence>MPTLPIDPLDLNSAWDAIVARIAAVDGIRAVRGAVDLEKIINGQTTGSNHYAFVTFDGIELLQPAGNSTRHQTVDIAYQVVIAELDYSNDGKPQQAGVLLGRVLSALMSFAPFTDDKRSSQRLRAVTPPRAVHRNKYSLYPLKFILSLHIKGEQL</sequence>
<proteinExistence type="predicted"/>
<dbReference type="Pfam" id="PF23840">
    <property type="entry name" value="Phage_tail_terminator"/>
    <property type="match status" value="1"/>
</dbReference>
<dbReference type="KEGG" id="dno:DNO_0751"/>
<name>A5EUZ0_DICNV</name>